<accession>A0ABP9FWJ0</accession>
<gene>
    <name evidence="1" type="ORF">GCM10025790_08650</name>
</gene>
<evidence type="ECO:0000313" key="2">
    <source>
        <dbReference type="Proteomes" id="UP001500368"/>
    </source>
</evidence>
<dbReference type="Proteomes" id="UP001500368">
    <property type="component" value="Unassembled WGS sequence"/>
</dbReference>
<dbReference type="EMBL" id="BAABLW010000005">
    <property type="protein sequence ID" value="GAA4915872.1"/>
    <property type="molecule type" value="Genomic_DNA"/>
</dbReference>
<evidence type="ECO:0008006" key="3">
    <source>
        <dbReference type="Google" id="ProtNLM"/>
    </source>
</evidence>
<sequence length="91" mass="10869">MPNMTVAQDRGRKLYTHEVAEIRSVKTATVRVDLARARANRKGYGKHQTYNRPGMDFPEPDGYDMRSPWWWESTIREWMDKQPRRRTSSQK</sequence>
<proteinExistence type="predicted"/>
<reference evidence="2" key="1">
    <citation type="journal article" date="2019" name="Int. J. Syst. Evol. Microbiol.">
        <title>The Global Catalogue of Microorganisms (GCM) 10K type strain sequencing project: providing services to taxonomists for standard genome sequencing and annotation.</title>
        <authorList>
            <consortium name="The Broad Institute Genomics Platform"/>
            <consortium name="The Broad Institute Genome Sequencing Center for Infectious Disease"/>
            <person name="Wu L."/>
            <person name="Ma J."/>
        </authorList>
    </citation>
    <scope>NUCLEOTIDE SEQUENCE [LARGE SCALE GENOMIC DNA]</scope>
    <source>
        <strain evidence="2">JCM 19129</strain>
    </source>
</reference>
<protein>
    <recommendedName>
        <fullName evidence="3">AlpA family phage regulatory protein</fullName>
    </recommendedName>
</protein>
<keyword evidence="2" id="KW-1185">Reference proteome</keyword>
<organism evidence="1 2">
    <name type="scientific">Nesterenkonia rhizosphaerae</name>
    <dbReference type="NCBI Taxonomy" id="1348272"/>
    <lineage>
        <taxon>Bacteria</taxon>
        <taxon>Bacillati</taxon>
        <taxon>Actinomycetota</taxon>
        <taxon>Actinomycetes</taxon>
        <taxon>Micrococcales</taxon>
        <taxon>Micrococcaceae</taxon>
        <taxon>Nesterenkonia</taxon>
    </lineage>
</organism>
<evidence type="ECO:0000313" key="1">
    <source>
        <dbReference type="EMBL" id="GAA4915872.1"/>
    </source>
</evidence>
<name>A0ABP9FWJ0_9MICC</name>
<comment type="caution">
    <text evidence="1">The sequence shown here is derived from an EMBL/GenBank/DDBJ whole genome shotgun (WGS) entry which is preliminary data.</text>
</comment>